<gene>
    <name evidence="5" type="ORF">SteCoe_23757</name>
</gene>
<dbReference type="Proteomes" id="UP000187209">
    <property type="component" value="Unassembled WGS sequence"/>
</dbReference>
<dbReference type="SUPFAM" id="SSF46458">
    <property type="entry name" value="Globin-like"/>
    <property type="match status" value="2"/>
</dbReference>
<dbReference type="InterPro" id="IPR009050">
    <property type="entry name" value="Globin-like_sf"/>
</dbReference>
<comment type="caution">
    <text evidence="5">The sequence shown here is derived from an EMBL/GenBank/DDBJ whole genome shotgun (WGS) entry which is preliminary data.</text>
</comment>
<accession>A0A1R2BJK0</accession>
<evidence type="ECO:0000256" key="4">
    <source>
        <dbReference type="ARBA" id="ARBA00023004"/>
    </source>
</evidence>
<name>A0A1R2BJK0_9CILI</name>
<organism evidence="5 6">
    <name type="scientific">Stentor coeruleus</name>
    <dbReference type="NCBI Taxonomy" id="5963"/>
    <lineage>
        <taxon>Eukaryota</taxon>
        <taxon>Sar</taxon>
        <taxon>Alveolata</taxon>
        <taxon>Ciliophora</taxon>
        <taxon>Postciliodesmatophora</taxon>
        <taxon>Heterotrichea</taxon>
        <taxon>Heterotrichida</taxon>
        <taxon>Stentoridae</taxon>
        <taxon>Stentor</taxon>
    </lineage>
</organism>
<keyword evidence="4" id="KW-0408">Iron</keyword>
<sequence length="235" mass="25911">MSQSMFERVGGTPALQELFTRFYAKVLADPIAAPYFKGFDMNDIKGLQIEFWSNFLGSGVPYTGRDMYESHKTLGCSGASFDVVANSLASTLKELNVPEDIYEAIMNHAASFRKDIVAPTMFERVGGTAALTELFTRFYAKVLTNPAASPFFNGFDMAQIKNLQIEFWSNFLGSGTAYTGRNMLDSHKGLNCTEASFDVVATALSDTLKELNVPEDIYNHIMTHAASFRGDIVGQ</sequence>
<proteinExistence type="predicted"/>
<evidence type="ECO:0000313" key="6">
    <source>
        <dbReference type="Proteomes" id="UP000187209"/>
    </source>
</evidence>
<evidence type="ECO:0000256" key="1">
    <source>
        <dbReference type="ARBA" id="ARBA00022448"/>
    </source>
</evidence>
<dbReference type="InterPro" id="IPR001486">
    <property type="entry name" value="Hemoglobin_trunc"/>
</dbReference>
<dbReference type="AlphaFoldDB" id="A0A1R2BJK0"/>
<reference evidence="5 6" key="1">
    <citation type="submission" date="2016-11" db="EMBL/GenBank/DDBJ databases">
        <title>The macronuclear genome of Stentor coeruleus: a giant cell with tiny introns.</title>
        <authorList>
            <person name="Slabodnick M."/>
            <person name="Ruby J.G."/>
            <person name="Reiff S.B."/>
            <person name="Swart E.C."/>
            <person name="Gosai S."/>
            <person name="Prabakaran S."/>
            <person name="Witkowska E."/>
            <person name="Larue G.E."/>
            <person name="Fisher S."/>
            <person name="Freeman R.M."/>
            <person name="Gunawardena J."/>
            <person name="Chu W."/>
            <person name="Stover N.A."/>
            <person name="Gregory B.D."/>
            <person name="Nowacki M."/>
            <person name="Derisi J."/>
            <person name="Roy S.W."/>
            <person name="Marshall W.F."/>
            <person name="Sood P."/>
        </authorList>
    </citation>
    <scope>NUCLEOTIDE SEQUENCE [LARGE SCALE GENOMIC DNA]</scope>
    <source>
        <strain evidence="5">WM001</strain>
    </source>
</reference>
<dbReference type="GO" id="GO:0019825">
    <property type="term" value="F:oxygen binding"/>
    <property type="evidence" value="ECO:0007669"/>
    <property type="project" value="InterPro"/>
</dbReference>
<dbReference type="GO" id="GO:0020037">
    <property type="term" value="F:heme binding"/>
    <property type="evidence" value="ECO:0007669"/>
    <property type="project" value="InterPro"/>
</dbReference>
<evidence type="ECO:0000256" key="3">
    <source>
        <dbReference type="ARBA" id="ARBA00022723"/>
    </source>
</evidence>
<evidence type="ECO:0000256" key="2">
    <source>
        <dbReference type="ARBA" id="ARBA00022617"/>
    </source>
</evidence>
<dbReference type="OrthoDB" id="431117at2759"/>
<protein>
    <recommendedName>
        <fullName evidence="7">Globin</fullName>
    </recommendedName>
</protein>
<evidence type="ECO:0000313" key="5">
    <source>
        <dbReference type="EMBL" id="OMJ76785.1"/>
    </source>
</evidence>
<dbReference type="GO" id="GO:0046872">
    <property type="term" value="F:metal ion binding"/>
    <property type="evidence" value="ECO:0007669"/>
    <property type="project" value="UniProtKB-KW"/>
</dbReference>
<dbReference type="CDD" id="cd00454">
    <property type="entry name" value="TrHb1_N"/>
    <property type="match status" value="2"/>
</dbReference>
<dbReference type="Pfam" id="PF01152">
    <property type="entry name" value="Bac_globin"/>
    <property type="match status" value="2"/>
</dbReference>
<keyword evidence="3" id="KW-0479">Metal-binding</keyword>
<keyword evidence="6" id="KW-1185">Reference proteome</keyword>
<keyword evidence="2" id="KW-0349">Heme</keyword>
<evidence type="ECO:0008006" key="7">
    <source>
        <dbReference type="Google" id="ProtNLM"/>
    </source>
</evidence>
<keyword evidence="1" id="KW-0813">Transport</keyword>
<dbReference type="EMBL" id="MPUH01000611">
    <property type="protein sequence ID" value="OMJ76785.1"/>
    <property type="molecule type" value="Genomic_DNA"/>
</dbReference>
<dbReference type="InterPro" id="IPR012292">
    <property type="entry name" value="Globin/Proto"/>
</dbReference>
<dbReference type="Gene3D" id="1.10.490.10">
    <property type="entry name" value="Globins"/>
    <property type="match status" value="2"/>
</dbReference>